<organism evidence="4 5">
    <name type="scientific">Nonomuraea africana</name>
    <dbReference type="NCBI Taxonomy" id="46171"/>
    <lineage>
        <taxon>Bacteria</taxon>
        <taxon>Bacillati</taxon>
        <taxon>Actinomycetota</taxon>
        <taxon>Actinomycetes</taxon>
        <taxon>Streptosporangiales</taxon>
        <taxon>Streptosporangiaceae</taxon>
        <taxon>Nonomuraea</taxon>
    </lineage>
</organism>
<reference evidence="4 5" key="1">
    <citation type="submission" date="2020-10" db="EMBL/GenBank/DDBJ databases">
        <title>Sequencing the genomes of 1000 actinobacteria strains.</title>
        <authorList>
            <person name="Klenk H.-P."/>
        </authorList>
    </citation>
    <scope>NUCLEOTIDE SEQUENCE [LARGE SCALE GENOMIC DNA]</scope>
    <source>
        <strain evidence="4 5">DSM 43748</strain>
    </source>
</reference>
<dbReference type="InterPro" id="IPR029050">
    <property type="entry name" value="Immunoprotect_excell_Ig-like"/>
</dbReference>
<name>A0ABR9KRY7_9ACTN</name>
<proteinExistence type="predicted"/>
<evidence type="ECO:0000256" key="2">
    <source>
        <dbReference type="SAM" id="SignalP"/>
    </source>
</evidence>
<dbReference type="InterPro" id="IPR029051">
    <property type="entry name" value="DUF4352"/>
</dbReference>
<evidence type="ECO:0000313" key="4">
    <source>
        <dbReference type="EMBL" id="MBE1564794.1"/>
    </source>
</evidence>
<dbReference type="PROSITE" id="PS51257">
    <property type="entry name" value="PROKAR_LIPOPROTEIN"/>
    <property type="match status" value="1"/>
</dbReference>
<dbReference type="Proteomes" id="UP000661607">
    <property type="component" value="Unassembled WGS sequence"/>
</dbReference>
<keyword evidence="1 2" id="KW-0732">Signal</keyword>
<evidence type="ECO:0000313" key="5">
    <source>
        <dbReference type="Proteomes" id="UP000661607"/>
    </source>
</evidence>
<feature type="signal peptide" evidence="2">
    <location>
        <begin position="1"/>
        <end position="19"/>
    </location>
</feature>
<sequence>MIMRVIAAPLVSIVLVLTACGTPTVTSTPDSASATPAASAPSAEKAAKVGSTITLQGADEALKVAVKLSKVLTKPAAANEFSTPQDGHRFYAVELVMKNVGTGAYSDSPGNGAYVIDSDDQQYSSTIADVKGGKQFPGTVTISAGDSRRGLVVFEVPKAAKIVKFQFALDSGFADQKGEWTLE</sequence>
<evidence type="ECO:0000259" key="3">
    <source>
        <dbReference type="Pfam" id="PF11611"/>
    </source>
</evidence>
<feature type="chain" id="PRO_5046975260" description="DUF4352 domain-containing protein" evidence="2">
    <location>
        <begin position="20"/>
        <end position="183"/>
    </location>
</feature>
<protein>
    <recommendedName>
        <fullName evidence="3">DUF4352 domain-containing protein</fullName>
    </recommendedName>
</protein>
<dbReference type="Pfam" id="PF11611">
    <property type="entry name" value="DUF4352"/>
    <property type="match status" value="1"/>
</dbReference>
<evidence type="ECO:0000256" key="1">
    <source>
        <dbReference type="ARBA" id="ARBA00022729"/>
    </source>
</evidence>
<keyword evidence="5" id="KW-1185">Reference proteome</keyword>
<comment type="caution">
    <text evidence="4">The sequence shown here is derived from an EMBL/GenBank/DDBJ whole genome shotgun (WGS) entry which is preliminary data.</text>
</comment>
<feature type="domain" description="DUF4352" evidence="3">
    <location>
        <begin position="64"/>
        <end position="174"/>
    </location>
</feature>
<gene>
    <name evidence="4" type="ORF">H4W81_007573</name>
</gene>
<accession>A0ABR9KRY7</accession>
<dbReference type="Gene3D" id="2.60.40.1240">
    <property type="match status" value="1"/>
</dbReference>
<dbReference type="EMBL" id="JADBEF010000001">
    <property type="protein sequence ID" value="MBE1564794.1"/>
    <property type="molecule type" value="Genomic_DNA"/>
</dbReference>